<accession>A0A0D3KL14</accession>
<protein>
    <submittedName>
        <fullName evidence="1">Uncharacterized protein</fullName>
    </submittedName>
</protein>
<reference evidence="2" key="1">
    <citation type="journal article" date="2013" name="Nature">
        <title>Pan genome of the phytoplankton Emiliania underpins its global distribution.</title>
        <authorList>
            <person name="Read B.A."/>
            <person name="Kegel J."/>
            <person name="Klute M.J."/>
            <person name="Kuo A."/>
            <person name="Lefebvre S.C."/>
            <person name="Maumus F."/>
            <person name="Mayer C."/>
            <person name="Miller J."/>
            <person name="Monier A."/>
            <person name="Salamov A."/>
            <person name="Young J."/>
            <person name="Aguilar M."/>
            <person name="Claverie J.M."/>
            <person name="Frickenhaus S."/>
            <person name="Gonzalez K."/>
            <person name="Herman E.K."/>
            <person name="Lin Y.C."/>
            <person name="Napier J."/>
            <person name="Ogata H."/>
            <person name="Sarno A.F."/>
            <person name="Shmutz J."/>
            <person name="Schroeder D."/>
            <person name="de Vargas C."/>
            <person name="Verret F."/>
            <person name="von Dassow P."/>
            <person name="Valentin K."/>
            <person name="Van de Peer Y."/>
            <person name="Wheeler G."/>
            <person name="Dacks J.B."/>
            <person name="Delwiche C.F."/>
            <person name="Dyhrman S.T."/>
            <person name="Glockner G."/>
            <person name="John U."/>
            <person name="Richards T."/>
            <person name="Worden A.Z."/>
            <person name="Zhang X."/>
            <person name="Grigoriev I.V."/>
            <person name="Allen A.E."/>
            <person name="Bidle K."/>
            <person name="Borodovsky M."/>
            <person name="Bowler C."/>
            <person name="Brownlee C."/>
            <person name="Cock J.M."/>
            <person name="Elias M."/>
            <person name="Gladyshev V.N."/>
            <person name="Groth M."/>
            <person name="Guda C."/>
            <person name="Hadaegh A."/>
            <person name="Iglesias-Rodriguez M.D."/>
            <person name="Jenkins J."/>
            <person name="Jones B.M."/>
            <person name="Lawson T."/>
            <person name="Leese F."/>
            <person name="Lindquist E."/>
            <person name="Lobanov A."/>
            <person name="Lomsadze A."/>
            <person name="Malik S.B."/>
            <person name="Marsh M.E."/>
            <person name="Mackinder L."/>
            <person name="Mock T."/>
            <person name="Mueller-Roeber B."/>
            <person name="Pagarete A."/>
            <person name="Parker M."/>
            <person name="Probert I."/>
            <person name="Quesneville H."/>
            <person name="Raines C."/>
            <person name="Rensing S.A."/>
            <person name="Riano-Pachon D.M."/>
            <person name="Richier S."/>
            <person name="Rokitta S."/>
            <person name="Shiraiwa Y."/>
            <person name="Soanes D.M."/>
            <person name="van der Giezen M."/>
            <person name="Wahlund T.M."/>
            <person name="Williams B."/>
            <person name="Wilson W."/>
            <person name="Wolfe G."/>
            <person name="Wurch L.L."/>
        </authorList>
    </citation>
    <scope>NUCLEOTIDE SEQUENCE</scope>
</reference>
<dbReference type="GeneID" id="17281720"/>
<dbReference type="AlphaFoldDB" id="A0A0D3KL14"/>
<dbReference type="Proteomes" id="UP000013827">
    <property type="component" value="Unassembled WGS sequence"/>
</dbReference>
<organism evidence="1 2">
    <name type="scientific">Emiliania huxleyi (strain CCMP1516)</name>
    <dbReference type="NCBI Taxonomy" id="280463"/>
    <lineage>
        <taxon>Eukaryota</taxon>
        <taxon>Haptista</taxon>
        <taxon>Haptophyta</taxon>
        <taxon>Prymnesiophyceae</taxon>
        <taxon>Isochrysidales</taxon>
        <taxon>Noelaerhabdaceae</taxon>
        <taxon>Emiliania</taxon>
    </lineage>
</organism>
<name>A0A0D3KL14_EMIH1</name>
<evidence type="ECO:0000313" key="2">
    <source>
        <dbReference type="Proteomes" id="UP000013827"/>
    </source>
</evidence>
<dbReference type="EnsemblProtists" id="EOD36449">
    <property type="protein sequence ID" value="EOD36449"/>
    <property type="gene ID" value="EMIHUDRAFT_226509"/>
</dbReference>
<dbReference type="HOGENOM" id="CLU_1443506_0_0_1"/>
<dbReference type="PaxDb" id="2903-EOD11291"/>
<dbReference type="RefSeq" id="XP_005788878.1">
    <property type="nucleotide sequence ID" value="XM_005788821.1"/>
</dbReference>
<reference evidence="1" key="2">
    <citation type="submission" date="2024-10" db="UniProtKB">
        <authorList>
            <consortium name="EnsemblProtists"/>
        </authorList>
    </citation>
    <scope>IDENTIFICATION</scope>
</reference>
<dbReference type="EnsemblProtists" id="EOD11291">
    <property type="protein sequence ID" value="EOD11291"/>
    <property type="gene ID" value="EMIHUDRAFT_214576"/>
</dbReference>
<dbReference type="KEGG" id="ehx:EMIHUDRAFT_226509"/>
<dbReference type="KEGG" id="ehx:EMIHUDRAFT_214576"/>
<dbReference type="RefSeq" id="XP_005763720.1">
    <property type="nucleotide sequence ID" value="XM_005763663.1"/>
</dbReference>
<dbReference type="GeneID" id="17257576"/>
<proteinExistence type="predicted"/>
<keyword evidence="2" id="KW-1185">Reference proteome</keyword>
<sequence>MSKVHVATSSPRLRRFLHERKLDRLSSLLAERGLLQGEWLAEHAAMQLSESSRCASEPRWVAWRSPCRSDDAADGGSSPRIVLLWAEDARAARRAVLALDLRRACPVRVLLPRGHLEELSRLLLGLDPAATVEAELEGGRGEGGAVRYALVVQACVDDGHNVSWGGAVDRYTGVPDLLRAIRASCACC</sequence>
<evidence type="ECO:0000313" key="1">
    <source>
        <dbReference type="EnsemblProtists" id="EOD36449"/>
    </source>
</evidence>